<gene>
    <name evidence="1" type="ORF">PVL29_024709</name>
</gene>
<comment type="caution">
    <text evidence="1">The sequence shown here is derived from an EMBL/GenBank/DDBJ whole genome shotgun (WGS) entry which is preliminary data.</text>
</comment>
<protein>
    <submittedName>
        <fullName evidence="1">Uncharacterized protein</fullName>
    </submittedName>
</protein>
<dbReference type="EMBL" id="JARBHA010000018">
    <property type="protein sequence ID" value="KAJ9675876.1"/>
    <property type="molecule type" value="Genomic_DNA"/>
</dbReference>
<organism evidence="1 2">
    <name type="scientific">Vitis rotundifolia</name>
    <name type="common">Muscadine grape</name>
    <dbReference type="NCBI Taxonomy" id="103349"/>
    <lineage>
        <taxon>Eukaryota</taxon>
        <taxon>Viridiplantae</taxon>
        <taxon>Streptophyta</taxon>
        <taxon>Embryophyta</taxon>
        <taxon>Tracheophyta</taxon>
        <taxon>Spermatophyta</taxon>
        <taxon>Magnoliopsida</taxon>
        <taxon>eudicotyledons</taxon>
        <taxon>Gunneridae</taxon>
        <taxon>Pentapetalae</taxon>
        <taxon>rosids</taxon>
        <taxon>Vitales</taxon>
        <taxon>Vitaceae</taxon>
        <taxon>Viteae</taxon>
        <taxon>Vitis</taxon>
    </lineage>
</organism>
<dbReference type="PANTHER" id="PTHR38386">
    <property type="entry name" value="OS05G0426900 PROTEIN"/>
    <property type="match status" value="1"/>
</dbReference>
<keyword evidence="2" id="KW-1185">Reference proteome</keyword>
<reference evidence="1 2" key="1">
    <citation type="journal article" date="2023" name="BMC Biotechnol.">
        <title>Vitis rotundifolia cv Carlos genome sequencing.</title>
        <authorList>
            <person name="Huff M."/>
            <person name="Hulse-Kemp A."/>
            <person name="Scheffler B."/>
            <person name="Youngblood R."/>
            <person name="Simpson S."/>
            <person name="Babiker E."/>
            <person name="Staton M."/>
        </authorList>
    </citation>
    <scope>NUCLEOTIDE SEQUENCE [LARGE SCALE GENOMIC DNA]</scope>
    <source>
        <tissue evidence="1">Leaf</tissue>
    </source>
</reference>
<name>A0AA38YSI4_VITRO</name>
<sequence length="155" mass="16799">MNGYSRIAHTGLQKSRSSEFSGLVFIPNHTAPKSQQPTQNPTMINCNTHDLHQSQDPEDGVGEIFGVILGRRYSAASASFRGPSGCEKHSEAAAAEGCAVKRAFSMRRSSSVSEGYSRIHHQCGCDDGGGLGAQQRRSKKKKGKILKACRRLFGF</sequence>
<proteinExistence type="predicted"/>
<evidence type="ECO:0000313" key="2">
    <source>
        <dbReference type="Proteomes" id="UP001168098"/>
    </source>
</evidence>
<accession>A0AA38YSI4</accession>
<dbReference type="Proteomes" id="UP001168098">
    <property type="component" value="Unassembled WGS sequence"/>
</dbReference>
<evidence type="ECO:0000313" key="1">
    <source>
        <dbReference type="EMBL" id="KAJ9675876.1"/>
    </source>
</evidence>
<dbReference type="AlphaFoldDB" id="A0AA38YSI4"/>
<dbReference type="PANTHER" id="PTHR38386:SF6">
    <property type="entry name" value="OS05G0426900 PROTEIN"/>
    <property type="match status" value="1"/>
</dbReference>